<name>A0A7I4XT17_HAECO</name>
<evidence type="ECO:0000256" key="4">
    <source>
        <dbReference type="ARBA" id="ARBA00022917"/>
    </source>
</evidence>
<keyword evidence="4" id="KW-0648">Protein biosynthesis</keyword>
<dbReference type="GO" id="GO:0005524">
    <property type="term" value="F:ATP binding"/>
    <property type="evidence" value="ECO:0007669"/>
    <property type="project" value="UniProtKB-KW"/>
</dbReference>
<dbReference type="GO" id="GO:0032543">
    <property type="term" value="P:mitochondrial translation"/>
    <property type="evidence" value="ECO:0007669"/>
    <property type="project" value="TreeGrafter"/>
</dbReference>
<dbReference type="Gene3D" id="1.10.730.20">
    <property type="match status" value="1"/>
</dbReference>
<evidence type="ECO:0000256" key="1">
    <source>
        <dbReference type="ARBA" id="ARBA00022598"/>
    </source>
</evidence>
<keyword evidence="3" id="KW-0067">ATP-binding</keyword>
<dbReference type="OrthoDB" id="10264412at2759"/>
<dbReference type="SUPFAM" id="SSF47323">
    <property type="entry name" value="Anticodon-binding domain of a subclass of class I aminoacyl-tRNA synthetases"/>
    <property type="match status" value="1"/>
</dbReference>
<keyword evidence="1" id="KW-0436">Ligase</keyword>
<protein>
    <submittedName>
        <fullName evidence="8">Anticodon_1 domain-containing protein</fullName>
    </submittedName>
</protein>
<dbReference type="GO" id="GO:0004822">
    <property type="term" value="F:isoleucine-tRNA ligase activity"/>
    <property type="evidence" value="ECO:0007669"/>
    <property type="project" value="TreeGrafter"/>
</dbReference>
<feature type="domain" description="Methionyl/Valyl/Leucyl/Isoleucyl-tRNA synthetase anticodon-binding" evidence="6">
    <location>
        <begin position="30"/>
        <end position="129"/>
    </location>
</feature>
<dbReference type="GO" id="GO:0006428">
    <property type="term" value="P:isoleucyl-tRNA aminoacylation"/>
    <property type="evidence" value="ECO:0007669"/>
    <property type="project" value="TreeGrafter"/>
</dbReference>
<dbReference type="PANTHER" id="PTHR42765">
    <property type="entry name" value="SOLEUCYL-TRNA SYNTHETASE"/>
    <property type="match status" value="1"/>
</dbReference>
<sequence>MGSLRQKASGADGLRLWVALSAGESVSDSKWILRQAHQFGVRCIQNYDNYRFRSVALEILHFAQRTLSAHYISLVRERLYCSSIGSNDHMSVQFTLHRVGTTMAKCMAPLLPHLAAQFFQHQPNCSEKLILRDVLNFDGNNDIPMHPELDRAMEKIMLLR</sequence>
<evidence type="ECO:0000256" key="3">
    <source>
        <dbReference type="ARBA" id="ARBA00022840"/>
    </source>
</evidence>
<evidence type="ECO:0000256" key="2">
    <source>
        <dbReference type="ARBA" id="ARBA00022741"/>
    </source>
</evidence>
<dbReference type="WBParaSite" id="HCON_00007570-00001">
    <property type="protein sequence ID" value="HCON_00007570-00001"/>
    <property type="gene ID" value="HCON_00007570"/>
</dbReference>
<evidence type="ECO:0000313" key="7">
    <source>
        <dbReference type="Proteomes" id="UP000025227"/>
    </source>
</evidence>
<dbReference type="GO" id="GO:0005739">
    <property type="term" value="C:mitochondrion"/>
    <property type="evidence" value="ECO:0007669"/>
    <property type="project" value="TreeGrafter"/>
</dbReference>
<keyword evidence="5" id="KW-0030">Aminoacyl-tRNA synthetase</keyword>
<dbReference type="PANTHER" id="PTHR42765:SF1">
    <property type="entry name" value="ISOLEUCINE--TRNA LIGASE, MITOCHONDRIAL"/>
    <property type="match status" value="1"/>
</dbReference>
<evidence type="ECO:0000313" key="8">
    <source>
        <dbReference type="WBParaSite" id="HCON_00007570-00001"/>
    </source>
</evidence>
<keyword evidence="2" id="KW-0547">Nucleotide-binding</keyword>
<dbReference type="AlphaFoldDB" id="A0A7I4XT17"/>
<proteinExistence type="predicted"/>
<reference evidence="8" key="1">
    <citation type="submission" date="2020-12" db="UniProtKB">
        <authorList>
            <consortium name="WormBaseParasite"/>
        </authorList>
    </citation>
    <scope>IDENTIFICATION</scope>
    <source>
        <strain evidence="8">MHco3</strain>
    </source>
</reference>
<dbReference type="Pfam" id="PF08264">
    <property type="entry name" value="Anticodon_1"/>
    <property type="match status" value="1"/>
</dbReference>
<dbReference type="InterPro" id="IPR009080">
    <property type="entry name" value="tRNAsynth_Ia_anticodon-bd"/>
</dbReference>
<organism evidence="7 8">
    <name type="scientific">Haemonchus contortus</name>
    <name type="common">Barber pole worm</name>
    <dbReference type="NCBI Taxonomy" id="6289"/>
    <lineage>
        <taxon>Eukaryota</taxon>
        <taxon>Metazoa</taxon>
        <taxon>Ecdysozoa</taxon>
        <taxon>Nematoda</taxon>
        <taxon>Chromadorea</taxon>
        <taxon>Rhabditida</taxon>
        <taxon>Rhabditina</taxon>
        <taxon>Rhabditomorpha</taxon>
        <taxon>Strongyloidea</taxon>
        <taxon>Trichostrongylidae</taxon>
        <taxon>Haemonchus</taxon>
    </lineage>
</organism>
<dbReference type="InterPro" id="IPR050081">
    <property type="entry name" value="Ile-tRNA_ligase"/>
</dbReference>
<accession>A0A7I4XT17</accession>
<dbReference type="InterPro" id="IPR013155">
    <property type="entry name" value="M/V/L/I-tRNA-synth_anticd-bd"/>
</dbReference>
<keyword evidence="7" id="KW-1185">Reference proteome</keyword>
<evidence type="ECO:0000256" key="5">
    <source>
        <dbReference type="ARBA" id="ARBA00023146"/>
    </source>
</evidence>
<dbReference type="Proteomes" id="UP000025227">
    <property type="component" value="Unplaced"/>
</dbReference>
<evidence type="ECO:0000259" key="6">
    <source>
        <dbReference type="Pfam" id="PF08264"/>
    </source>
</evidence>